<evidence type="ECO:0000313" key="5">
    <source>
        <dbReference type="Proteomes" id="UP000754883"/>
    </source>
</evidence>
<dbReference type="GO" id="GO:0006487">
    <property type="term" value="P:protein N-linked glycosylation"/>
    <property type="evidence" value="ECO:0007669"/>
    <property type="project" value="TreeGrafter"/>
</dbReference>
<dbReference type="InterPro" id="IPR008630">
    <property type="entry name" value="Glyco_trans_34"/>
</dbReference>
<sequence>MKLGTQNRCPSRPALVLVAVIVFLSTAVGLTYTNYSDSLRLTPSTHLQKPLDKTVLKGTKEERDALRQEFIEKTLSSHMKVDSPSYDANGELASKLSTTDPKWSKAMGSSLCIIDLDNRPFTDPYQIFGPKLMSWDHQKEVHGLSVGFLNHWLYAKIHGYKYYYVQVDSFKDRRASWKKPSVISEILKNHETCIYLDSDAIFDRLDLPFEWLMNYWDIHPKTNSLAMASDPDLSHNRDKFGKLYLNTGFIVAQNNKKTHEILRAWEVCPDDGGEHPGCTRWRVNMPGSPTDQGGFGNFIRYDYAGDIKELPCSEANGFPQSRTNCQGKFIKHLWTGKDRGMKFFVEKQIPGNLLELFHEQFSEEKGSFFLEEKQLMAGSGQGKRTRSASYRA</sequence>
<accession>A0A9N9UK36</accession>
<evidence type="ECO:0000313" key="4">
    <source>
        <dbReference type="EMBL" id="CAG9988635.1"/>
    </source>
</evidence>
<dbReference type="Gene3D" id="3.90.550.10">
    <property type="entry name" value="Spore Coat Polysaccharide Biosynthesis Protein SpsA, Chain A"/>
    <property type="match status" value="1"/>
</dbReference>
<dbReference type="InterPro" id="IPR029044">
    <property type="entry name" value="Nucleotide-diphossugar_trans"/>
</dbReference>
<evidence type="ECO:0000256" key="2">
    <source>
        <dbReference type="ARBA" id="ARBA00022676"/>
    </source>
</evidence>
<dbReference type="PANTHER" id="PTHR31306">
    <property type="entry name" value="ALPHA-1,6-MANNOSYLTRANSFERASE MNN11-RELATED"/>
    <property type="match status" value="1"/>
</dbReference>
<keyword evidence="2" id="KW-0328">Glycosyltransferase</keyword>
<proteinExistence type="inferred from homology"/>
<comment type="caution">
    <text evidence="4">The sequence shown here is derived from an EMBL/GenBank/DDBJ whole genome shotgun (WGS) entry which is preliminary data.</text>
</comment>
<dbReference type="GO" id="GO:0016757">
    <property type="term" value="F:glycosyltransferase activity"/>
    <property type="evidence" value="ECO:0007669"/>
    <property type="project" value="UniProtKB-KW"/>
</dbReference>
<evidence type="ECO:0008006" key="6">
    <source>
        <dbReference type="Google" id="ProtNLM"/>
    </source>
</evidence>
<evidence type="ECO:0000256" key="1">
    <source>
        <dbReference type="ARBA" id="ARBA00005664"/>
    </source>
</evidence>
<keyword evidence="5" id="KW-1185">Reference proteome</keyword>
<organism evidence="4 5">
    <name type="scientific">Clonostachys byssicola</name>
    <dbReference type="NCBI Taxonomy" id="160290"/>
    <lineage>
        <taxon>Eukaryota</taxon>
        <taxon>Fungi</taxon>
        <taxon>Dikarya</taxon>
        <taxon>Ascomycota</taxon>
        <taxon>Pezizomycotina</taxon>
        <taxon>Sordariomycetes</taxon>
        <taxon>Hypocreomycetidae</taxon>
        <taxon>Hypocreales</taxon>
        <taxon>Bionectriaceae</taxon>
        <taxon>Clonostachys</taxon>
    </lineage>
</organism>
<keyword evidence="3" id="KW-0808">Transferase</keyword>
<protein>
    <recommendedName>
        <fullName evidence="6">Nucleotide-diphospho-sugar transferase domain-containing protein</fullName>
    </recommendedName>
</protein>
<dbReference type="PANTHER" id="PTHR31306:SF3">
    <property type="entry name" value="NUCLEOTIDE-DIPHOSPHO-SUGAR TRANSFERASE DOMAIN-CONTAINING PROTEIN"/>
    <property type="match status" value="1"/>
</dbReference>
<dbReference type="OrthoDB" id="3763672at2759"/>
<comment type="similarity">
    <text evidence="1">Belongs to the glycosyltransferase 34 family.</text>
</comment>
<dbReference type="Pfam" id="PF05637">
    <property type="entry name" value="Glyco_transf_34"/>
    <property type="match status" value="1"/>
</dbReference>
<dbReference type="GO" id="GO:0000139">
    <property type="term" value="C:Golgi membrane"/>
    <property type="evidence" value="ECO:0007669"/>
    <property type="project" value="TreeGrafter"/>
</dbReference>
<dbReference type="AlphaFoldDB" id="A0A9N9UK36"/>
<dbReference type="Proteomes" id="UP000754883">
    <property type="component" value="Unassembled WGS sequence"/>
</dbReference>
<dbReference type="EMBL" id="CABFNO020001451">
    <property type="protein sequence ID" value="CAG9988635.1"/>
    <property type="molecule type" value="Genomic_DNA"/>
</dbReference>
<name>A0A9N9UK36_9HYPO</name>
<evidence type="ECO:0000256" key="3">
    <source>
        <dbReference type="ARBA" id="ARBA00022679"/>
    </source>
</evidence>
<reference evidence="4" key="1">
    <citation type="submission" date="2021-10" db="EMBL/GenBank/DDBJ databases">
        <authorList>
            <person name="Piombo E."/>
        </authorList>
    </citation>
    <scope>NUCLEOTIDE SEQUENCE</scope>
</reference>
<gene>
    <name evidence="4" type="ORF">CBYS24578_00010185</name>
</gene>